<dbReference type="Proteomes" id="UP000442619">
    <property type="component" value="Unassembled WGS sequence"/>
</dbReference>
<comment type="caution">
    <text evidence="1">The sequence shown here is derived from an EMBL/GenBank/DDBJ whole genome shotgun (WGS) entry which is preliminary data.</text>
</comment>
<dbReference type="EMBL" id="VUNM01000002">
    <property type="protein sequence ID" value="MST88353.1"/>
    <property type="molecule type" value="Genomic_DNA"/>
</dbReference>
<sequence>MDGVMKMERDLTSRALMNVLDVTHFYNYAKLNNDDLYEQLKAIIESLTDDQSIIEKGIAILDKNRQTIDHIVKNTNSYEELQQLCEDLRSFKRQNGLLKTQ</sequence>
<evidence type="ECO:0000313" key="2">
    <source>
        <dbReference type="Proteomes" id="UP000442619"/>
    </source>
</evidence>
<dbReference type="AlphaFoldDB" id="A0A844FRQ4"/>
<keyword evidence="2" id="KW-1185">Reference proteome</keyword>
<accession>A0A844FRQ4</accession>
<reference evidence="1 2" key="1">
    <citation type="submission" date="2019-08" db="EMBL/GenBank/DDBJ databases">
        <title>In-depth cultivation of the pig gut microbiome towards novel bacterial diversity and tailored functional studies.</title>
        <authorList>
            <person name="Wylensek D."/>
            <person name="Hitch T.C.A."/>
            <person name="Clavel T."/>
        </authorList>
    </citation>
    <scope>NUCLEOTIDE SEQUENCE [LARGE SCALE GENOMIC DNA]</scope>
    <source>
        <strain evidence="1 2">CA-Schmier-601-WT-3</strain>
    </source>
</reference>
<organism evidence="1 2">
    <name type="scientific">Sharpea porci</name>
    <dbReference type="NCBI Taxonomy" id="2652286"/>
    <lineage>
        <taxon>Bacteria</taxon>
        <taxon>Bacillati</taxon>
        <taxon>Bacillota</taxon>
        <taxon>Erysipelotrichia</taxon>
        <taxon>Erysipelotrichales</taxon>
        <taxon>Coprobacillaceae</taxon>
        <taxon>Sharpea</taxon>
    </lineage>
</organism>
<name>A0A844FRQ4_9FIRM</name>
<evidence type="ECO:0000313" key="1">
    <source>
        <dbReference type="EMBL" id="MST88353.1"/>
    </source>
</evidence>
<gene>
    <name evidence="1" type="ORF">FYJ79_01955</name>
</gene>
<proteinExistence type="predicted"/>
<protein>
    <submittedName>
        <fullName evidence="1">Uncharacterized protein</fullName>
    </submittedName>
</protein>